<proteinExistence type="predicted"/>
<reference evidence="1" key="1">
    <citation type="submission" date="2021-01" db="EMBL/GenBank/DDBJ databases">
        <authorList>
            <consortium name="Genoscope - CEA"/>
            <person name="William W."/>
        </authorList>
    </citation>
    <scope>NUCLEOTIDE SEQUENCE</scope>
</reference>
<evidence type="ECO:0000313" key="1">
    <source>
        <dbReference type="EMBL" id="CAD8066213.1"/>
    </source>
</evidence>
<dbReference type="Proteomes" id="UP000692954">
    <property type="component" value="Unassembled WGS sequence"/>
</dbReference>
<evidence type="ECO:0000313" key="2">
    <source>
        <dbReference type="Proteomes" id="UP000692954"/>
    </source>
</evidence>
<protein>
    <submittedName>
        <fullName evidence="1">Uncharacterized protein</fullName>
    </submittedName>
</protein>
<keyword evidence="2" id="KW-1185">Reference proteome</keyword>
<gene>
    <name evidence="1" type="ORF">PSON_ATCC_30995.1.T0210193</name>
</gene>
<dbReference type="AlphaFoldDB" id="A0A8S1LLI4"/>
<organism evidence="1 2">
    <name type="scientific">Paramecium sonneborni</name>
    <dbReference type="NCBI Taxonomy" id="65129"/>
    <lineage>
        <taxon>Eukaryota</taxon>
        <taxon>Sar</taxon>
        <taxon>Alveolata</taxon>
        <taxon>Ciliophora</taxon>
        <taxon>Intramacronucleata</taxon>
        <taxon>Oligohymenophorea</taxon>
        <taxon>Peniculida</taxon>
        <taxon>Parameciidae</taxon>
        <taxon>Paramecium</taxon>
    </lineage>
</organism>
<name>A0A8S1LLI4_9CILI</name>
<sequence length="405" mass="47876">MNNQFLQGRSQSIRFIQTQTIYEQPFFTPNIDVLSISENLNLEKIKKQPTSRYQSPQKWQESFKKPQIQQAKIIHTQEQEAQKQFKQLQVNYDEKILFQPKEMISKPTTEYKQLIVKAKTLLLQQRTLIMKKYFKIASLAIIAAIRIRKSLNYSLWKKYQMQLKNISFFLKLELVQTERINAWCKAVCAKSLTSVNQQLHNFIDLPNDKEKVDQSMMKSINSCQFLLENLAYFSQPKYFCEELKYYLLSQVFLDHKAYFSKFVSSRTLYLHTKNRQIKEEELTMILVESILIDQIIMNIFDSNQKCLFLLKLIASLLQYLFIKKFIKLKQKKSNIQKLSAHQIIQIGNRIKLNLISNPSANDLIIIGLFTNEELQSLLNYKKVVSKVIDQNFERFCCNLHTTVFA</sequence>
<dbReference type="EMBL" id="CAJJDN010000021">
    <property type="protein sequence ID" value="CAD8066213.1"/>
    <property type="molecule type" value="Genomic_DNA"/>
</dbReference>
<comment type="caution">
    <text evidence="1">The sequence shown here is derived from an EMBL/GenBank/DDBJ whole genome shotgun (WGS) entry which is preliminary data.</text>
</comment>
<accession>A0A8S1LLI4</accession>